<dbReference type="EMBL" id="JAUYZK010000011">
    <property type="protein sequence ID" value="MDP2539528.1"/>
    <property type="molecule type" value="Genomic_DNA"/>
</dbReference>
<protein>
    <submittedName>
        <fullName evidence="3">Glycosyltransferase</fullName>
        <ecNumber evidence="3">2.4.-.-</ecNumber>
    </submittedName>
</protein>
<dbReference type="AlphaFoldDB" id="A0AA90T5K3"/>
<dbReference type="GO" id="GO:0016757">
    <property type="term" value="F:glycosyltransferase activity"/>
    <property type="evidence" value="ECO:0007669"/>
    <property type="project" value="UniProtKB-KW"/>
</dbReference>
<gene>
    <name evidence="2" type="ORF">Q5I04_06725</name>
    <name evidence="3" type="ORF">Q5I06_07055</name>
</gene>
<dbReference type="PANTHER" id="PTHR12526">
    <property type="entry name" value="GLYCOSYLTRANSFERASE"/>
    <property type="match status" value="1"/>
</dbReference>
<dbReference type="EMBL" id="JAUPEV010000011">
    <property type="protein sequence ID" value="MDO7253600.1"/>
    <property type="molecule type" value="Genomic_DNA"/>
</dbReference>
<keyword evidence="3" id="KW-0808">Transferase</keyword>
<accession>A0AA90T5K3</accession>
<reference evidence="3 5" key="1">
    <citation type="submission" date="2023-07" db="EMBL/GenBank/DDBJ databases">
        <title>Unpublished Manusciprt.</title>
        <authorList>
            <person name="Aydin F."/>
            <person name="Tarhane S."/>
            <person name="Saticioglu I.B."/>
            <person name="Karakaya E."/>
            <person name="Abay S."/>
            <person name="Guran O."/>
            <person name="Bozkurt E."/>
            <person name="Uzum N."/>
            <person name="Olgun K."/>
            <person name="Jablonski D."/>
        </authorList>
    </citation>
    <scope>NUCLEOTIDE SEQUENCE</scope>
    <source>
        <strain evidence="5">faydin-H75</strain>
        <strain evidence="3">Faydin-H76</strain>
    </source>
</reference>
<sequence>MIETKNNTSVEFWLLGKADNSNPSSIPLSQIKKWQSEGAITYLGVSDDVREHIANASCIILPSSYREGIPLSLLEAMSMEKPIITTDVPGCKETIFEKNLQEDLSIGKNGILCLPKNVQSLQNAINFFLQLPTESKLKMGIEGRKIAQEIFDVKNIVKFYETKVQSLCPKSSIVFISNTSFGMYHFRLEVLKTLKNLGFAIHILAPQDESSAKLLQEGFHYHCIDIDSKSLNPYKDIKTFFQIKKILKQLKPQMSFCYTIKPVIYGSFIARMLKIPNIAMITGLGYVFVQGGWKKKILKFLVCKMYQIALSKTSEIWFLNSDDEREFLNNNITTSEKTTILKSEGINTEHFSPRPCDSSKKIVFLLIARMLWDKGVGEFVQVAKNIKTPSCSNAPQQNSQHTSLR</sequence>
<keyword evidence="5" id="KW-1185">Reference proteome</keyword>
<dbReference type="Gene3D" id="3.40.50.2000">
    <property type="entry name" value="Glycogen Phosphorylase B"/>
    <property type="match status" value="4"/>
</dbReference>
<name>A0AA90T5K3_9HELI</name>
<reference evidence="2 4" key="3">
    <citation type="journal article" date="2024" name="Syst. Appl. Microbiol.">
        <title>Helicobacter cappadocius sp. nov., from lizards: The first psychrotrophic Helicobacter species.</title>
        <authorList>
            <person name="Aydin F."/>
            <person name="Tarhane S."/>
            <person name="Karakaya E."/>
            <person name="Abay S."/>
            <person name="Kayman T."/>
            <person name="Guran O."/>
            <person name="Bozkurt E."/>
            <person name="Uzum N."/>
            <person name="Avci A."/>
            <person name="Olgun K."/>
            <person name="Jablonski D."/>
            <person name="Guran C."/>
            <person name="Burcin Saticioglu I."/>
        </authorList>
    </citation>
    <scope>NUCLEOTIDE SEQUENCE [LARGE SCALE GENOMIC DNA]</scope>
    <source>
        <strain evidence="2">Faydin-H75</strain>
        <strain evidence="4">faydin-H76</strain>
    </source>
</reference>
<dbReference type="InterPro" id="IPR028098">
    <property type="entry name" value="Glyco_trans_4-like_N"/>
</dbReference>
<feature type="domain" description="Glycosyltransferase subfamily 4-like N-terminal" evidence="1">
    <location>
        <begin position="174"/>
        <end position="317"/>
    </location>
</feature>
<evidence type="ECO:0000313" key="5">
    <source>
        <dbReference type="Proteomes" id="UP001240777"/>
    </source>
</evidence>
<dbReference type="Pfam" id="PF13692">
    <property type="entry name" value="Glyco_trans_1_4"/>
    <property type="match status" value="1"/>
</dbReference>
<dbReference type="RefSeq" id="WP_305517442.1">
    <property type="nucleotide sequence ID" value="NZ_JAUPEV010000011.1"/>
</dbReference>
<evidence type="ECO:0000313" key="3">
    <source>
        <dbReference type="EMBL" id="MDP2539528.1"/>
    </source>
</evidence>
<dbReference type="Proteomes" id="UP001240777">
    <property type="component" value="Unassembled WGS sequence"/>
</dbReference>
<dbReference type="Pfam" id="PF13477">
    <property type="entry name" value="Glyco_trans_4_2"/>
    <property type="match status" value="1"/>
</dbReference>
<dbReference type="Proteomes" id="UP001177258">
    <property type="component" value="Unassembled WGS sequence"/>
</dbReference>
<evidence type="ECO:0000313" key="4">
    <source>
        <dbReference type="Proteomes" id="UP001177258"/>
    </source>
</evidence>
<dbReference type="EC" id="2.4.-.-" evidence="3"/>
<organism evidence="3 4">
    <name type="scientific">Helicobacter cappadocius</name>
    <dbReference type="NCBI Taxonomy" id="3063998"/>
    <lineage>
        <taxon>Bacteria</taxon>
        <taxon>Pseudomonadati</taxon>
        <taxon>Campylobacterota</taxon>
        <taxon>Epsilonproteobacteria</taxon>
        <taxon>Campylobacterales</taxon>
        <taxon>Helicobacteraceae</taxon>
        <taxon>Helicobacter</taxon>
    </lineage>
</organism>
<dbReference type="SUPFAM" id="SSF53756">
    <property type="entry name" value="UDP-Glycosyltransferase/glycogen phosphorylase"/>
    <property type="match status" value="2"/>
</dbReference>
<comment type="caution">
    <text evidence="3">The sequence shown here is derived from an EMBL/GenBank/DDBJ whole genome shotgun (WGS) entry which is preliminary data.</text>
</comment>
<evidence type="ECO:0000313" key="2">
    <source>
        <dbReference type="EMBL" id="MDO7253600.1"/>
    </source>
</evidence>
<dbReference type="PANTHER" id="PTHR12526:SF638">
    <property type="entry name" value="SPORE COAT PROTEIN SA"/>
    <property type="match status" value="1"/>
</dbReference>
<reference evidence="2" key="2">
    <citation type="submission" date="2023-07" db="EMBL/GenBank/DDBJ databases">
        <authorList>
            <person name="Aydin F."/>
            <person name="Tarhane S."/>
            <person name="Saticioglu I.B."/>
            <person name="Karakaya E."/>
            <person name="Abay S."/>
            <person name="Guran O."/>
            <person name="Bozkurt E."/>
            <person name="Uzum N."/>
            <person name="Olgun K."/>
            <person name="Jablonski D."/>
        </authorList>
    </citation>
    <scope>NUCLEOTIDE SEQUENCE</scope>
    <source>
        <strain evidence="2">Faydin-H75</strain>
    </source>
</reference>
<proteinExistence type="predicted"/>
<evidence type="ECO:0000259" key="1">
    <source>
        <dbReference type="Pfam" id="PF13477"/>
    </source>
</evidence>
<keyword evidence="3" id="KW-0328">Glycosyltransferase</keyword>